<protein>
    <submittedName>
        <fullName evidence="3">V/A-type H+-transporting ATPase subunit C</fullName>
    </submittedName>
</protein>
<dbReference type="InterPro" id="IPR036079">
    <property type="entry name" value="ATPase_csu/dsu_sf"/>
</dbReference>
<keyword evidence="1" id="KW-0813">Transport</keyword>
<accession>A0A9X8UI49</accession>
<dbReference type="RefSeq" id="WP_132084778.1">
    <property type="nucleotide sequence ID" value="NZ_JADNAH010000056.1"/>
</dbReference>
<dbReference type="GO" id="GO:0046961">
    <property type="term" value="F:proton-transporting ATPase activity, rotational mechanism"/>
    <property type="evidence" value="ECO:0007669"/>
    <property type="project" value="InterPro"/>
</dbReference>
<dbReference type="EMBL" id="SLUK01000008">
    <property type="protein sequence ID" value="TCL42718.1"/>
    <property type="molecule type" value="Genomic_DNA"/>
</dbReference>
<dbReference type="Pfam" id="PF01992">
    <property type="entry name" value="vATP-synt_AC39"/>
    <property type="match status" value="1"/>
</dbReference>
<evidence type="ECO:0000313" key="3">
    <source>
        <dbReference type="EMBL" id="TCL42718.1"/>
    </source>
</evidence>
<dbReference type="Gene3D" id="1.10.132.50">
    <property type="entry name" value="ATP synthase (C/AC39) subunit, domain 3"/>
    <property type="match status" value="3"/>
</dbReference>
<proteinExistence type="predicted"/>
<keyword evidence="2" id="KW-0406">Ion transport</keyword>
<sequence>MLDSMSSKAIFTKIKAMYGHRLREEDFEQLMHKSSVPACAAYLKSQTWYGEVLRDVQETQIHRGALEELLGRAVFEQYSRLVHYAGKGNRFYRYYLIKQEIGMIINAVRLIGNDDPNEFVSAVPGYLLGSVSFDVLSLAACKSFAEVLEVLRRTPYYKVLSELQSGDGGPASLPLVEHALYDHYYKTVLAMIDQQFRGKTAEELREMFCTKAELISVTSLFRLKRSFADSPLQLHEMVLRYKGRLPGRLMEQIVNAQDAAEVLDILAHSAYSRYFDKDNFVYIEYSAGSIRYNLAKKYLTFSQNTTTAFVAFMVLQEIEIENLINIIEGVRYKQDISQMRALLIRGGV</sequence>
<dbReference type="AlphaFoldDB" id="A0A9X8UI49"/>
<gene>
    <name evidence="3" type="ORF">EDD78_10829</name>
</gene>
<dbReference type="InterPro" id="IPR044911">
    <property type="entry name" value="V-type_ATPase_csu/dsu_dom_3"/>
</dbReference>
<dbReference type="InterPro" id="IPR002843">
    <property type="entry name" value="ATPase_V0-cplx_csu/dsu"/>
</dbReference>
<keyword evidence="4" id="KW-1185">Reference proteome</keyword>
<dbReference type="PANTHER" id="PTHR38682:SF1">
    <property type="entry name" value="V-TYPE ATP SYNTHASE SUBUNIT C"/>
    <property type="match status" value="1"/>
</dbReference>
<dbReference type="InterPro" id="IPR050873">
    <property type="entry name" value="V-ATPase_V0D/AC39_subunit"/>
</dbReference>
<reference evidence="3 4" key="1">
    <citation type="submission" date="2019-03" db="EMBL/GenBank/DDBJ databases">
        <title>Genomic Encyclopedia of Type Strains, Phase IV (KMG-IV): sequencing the most valuable type-strain genomes for metagenomic binning, comparative biology and taxonomic classification.</title>
        <authorList>
            <person name="Goeker M."/>
        </authorList>
    </citation>
    <scope>NUCLEOTIDE SEQUENCE [LARGE SCALE GENOMIC DNA]</scope>
    <source>
        <strain evidence="3 4">DSM 100433</strain>
    </source>
</reference>
<evidence type="ECO:0000313" key="4">
    <source>
        <dbReference type="Proteomes" id="UP000294682"/>
    </source>
</evidence>
<dbReference type="Proteomes" id="UP000294682">
    <property type="component" value="Unassembled WGS sequence"/>
</dbReference>
<dbReference type="SUPFAM" id="SSF103486">
    <property type="entry name" value="V-type ATP synthase subunit C"/>
    <property type="match status" value="1"/>
</dbReference>
<evidence type="ECO:0000256" key="1">
    <source>
        <dbReference type="ARBA" id="ARBA00022448"/>
    </source>
</evidence>
<name>A0A9X8UI49_9FIRM</name>
<dbReference type="PANTHER" id="PTHR38682">
    <property type="entry name" value="V-TYPE ATP SYNTHASE SUBUNIT C"/>
    <property type="match status" value="1"/>
</dbReference>
<organism evidence="3 4">
    <name type="scientific">Harryflintia acetispora</name>
    <dbReference type="NCBI Taxonomy" id="1849041"/>
    <lineage>
        <taxon>Bacteria</taxon>
        <taxon>Bacillati</taxon>
        <taxon>Bacillota</taxon>
        <taxon>Clostridia</taxon>
        <taxon>Eubacteriales</taxon>
        <taxon>Oscillospiraceae</taxon>
        <taxon>Harryflintia</taxon>
    </lineage>
</organism>
<evidence type="ECO:0000256" key="2">
    <source>
        <dbReference type="ARBA" id="ARBA00023065"/>
    </source>
</evidence>
<comment type="caution">
    <text evidence="3">The sequence shown here is derived from an EMBL/GenBank/DDBJ whole genome shotgun (WGS) entry which is preliminary data.</text>
</comment>